<feature type="region of interest" description="Disordered" evidence="1">
    <location>
        <begin position="1"/>
        <end position="20"/>
    </location>
</feature>
<dbReference type="EMBL" id="LT934115">
    <property type="protein sequence ID" value="VAH68427.1"/>
    <property type="molecule type" value="Genomic_DNA"/>
</dbReference>
<dbReference type="InterPro" id="IPR056592">
    <property type="entry name" value="Beta-prop_At3g26010-like"/>
</dbReference>
<dbReference type="InterPro" id="IPR017451">
    <property type="entry name" value="F-box-assoc_interact_dom"/>
</dbReference>
<accession>A0A9R0RYW0</accession>
<evidence type="ECO:0000259" key="2">
    <source>
        <dbReference type="SMART" id="SM00256"/>
    </source>
</evidence>
<evidence type="ECO:0000313" key="3">
    <source>
        <dbReference type="EMBL" id="VAH68427.1"/>
    </source>
</evidence>
<organism evidence="3 4">
    <name type="scientific">Triticum turgidum subsp. durum</name>
    <name type="common">Durum wheat</name>
    <name type="synonym">Triticum durum</name>
    <dbReference type="NCBI Taxonomy" id="4567"/>
    <lineage>
        <taxon>Eukaryota</taxon>
        <taxon>Viridiplantae</taxon>
        <taxon>Streptophyta</taxon>
        <taxon>Embryophyta</taxon>
        <taxon>Tracheophyta</taxon>
        <taxon>Spermatophyta</taxon>
        <taxon>Magnoliopsida</taxon>
        <taxon>Liliopsida</taxon>
        <taxon>Poales</taxon>
        <taxon>Poaceae</taxon>
        <taxon>BOP clade</taxon>
        <taxon>Pooideae</taxon>
        <taxon>Triticodae</taxon>
        <taxon>Triticeae</taxon>
        <taxon>Triticinae</taxon>
        <taxon>Triticum</taxon>
    </lineage>
</organism>
<dbReference type="Gene3D" id="1.20.1280.50">
    <property type="match status" value="1"/>
</dbReference>
<proteinExistence type="predicted"/>
<dbReference type="InterPro" id="IPR036047">
    <property type="entry name" value="F-box-like_dom_sf"/>
</dbReference>
<dbReference type="OMA" id="ETYDIAT"/>
<reference evidence="3 4" key="1">
    <citation type="submission" date="2017-09" db="EMBL/GenBank/DDBJ databases">
        <authorList>
            <consortium name="International Durum Wheat Genome Sequencing Consortium (IDWGSC)"/>
            <person name="Milanesi L."/>
        </authorList>
    </citation>
    <scope>NUCLEOTIDE SEQUENCE [LARGE SCALE GENOMIC DNA]</scope>
    <source>
        <strain evidence="4">cv. Svevo</strain>
    </source>
</reference>
<dbReference type="SUPFAM" id="SSF81383">
    <property type="entry name" value="F-box domain"/>
    <property type="match status" value="1"/>
</dbReference>
<dbReference type="SUPFAM" id="SSF51004">
    <property type="entry name" value="C-terminal (heme d1) domain of cytochrome cd1-nitrite reductase"/>
    <property type="match status" value="1"/>
</dbReference>
<dbReference type="Pfam" id="PF00646">
    <property type="entry name" value="F-box"/>
    <property type="match status" value="1"/>
</dbReference>
<dbReference type="Pfam" id="PF24750">
    <property type="entry name" value="b-prop_At3g26010-like"/>
    <property type="match status" value="1"/>
</dbReference>
<dbReference type="SMART" id="SM00256">
    <property type="entry name" value="FBOX"/>
    <property type="match status" value="1"/>
</dbReference>
<dbReference type="PANTHER" id="PTHR35546:SF105">
    <property type="entry name" value="OS05G0139200 PROTEIN"/>
    <property type="match status" value="1"/>
</dbReference>
<gene>
    <name evidence="3" type="ORF">TRITD_3Av1G253990</name>
</gene>
<dbReference type="AlphaFoldDB" id="A0A9R0RYW0"/>
<dbReference type="InterPro" id="IPR001810">
    <property type="entry name" value="F-box_dom"/>
</dbReference>
<dbReference type="InterPro" id="IPR011048">
    <property type="entry name" value="Haem_d1_sf"/>
</dbReference>
<feature type="domain" description="F-box" evidence="2">
    <location>
        <begin position="24"/>
        <end position="64"/>
    </location>
</feature>
<dbReference type="NCBIfam" id="TIGR01640">
    <property type="entry name" value="F_box_assoc_1"/>
    <property type="match status" value="1"/>
</dbReference>
<dbReference type="PANTHER" id="PTHR35546">
    <property type="entry name" value="F-BOX PROTEIN INTERACTION DOMAIN PROTEIN-RELATED"/>
    <property type="match status" value="1"/>
</dbReference>
<protein>
    <recommendedName>
        <fullName evidence="2">F-box domain-containing protein</fullName>
    </recommendedName>
</protein>
<name>A0A9R0RYW0_TRITD</name>
<dbReference type="InterPro" id="IPR055290">
    <property type="entry name" value="At3g26010-like"/>
</dbReference>
<keyword evidence="4" id="KW-1185">Reference proteome</keyword>
<dbReference type="Gramene" id="TRITD3Av1G253990.1">
    <property type="protein sequence ID" value="TRITD3Av1G253990.1"/>
    <property type="gene ID" value="TRITD3Av1G253990"/>
</dbReference>
<evidence type="ECO:0000313" key="4">
    <source>
        <dbReference type="Proteomes" id="UP000324705"/>
    </source>
</evidence>
<dbReference type="Proteomes" id="UP000324705">
    <property type="component" value="Chromosome 3A"/>
</dbReference>
<evidence type="ECO:0000256" key="1">
    <source>
        <dbReference type="SAM" id="MobiDB-lite"/>
    </source>
</evidence>
<sequence length="398" mass="45161">MVPGSSKKKRDTEKSTEKSPVSELSDDLLVEIMSLLPYKSTCCCKCVSRRWRDLVSHPDHRKKLPQSTLAGFFFETYDIATHQGSRERCDITSHQGSRRYQSVSGNWCPRINASLSFLPKCERLDIMDCCNGLLLCRCWKSSDGKMMDYVVCNPATEKWVVVPATNWSSKLWAIRLGFDPAVSSHFHVFEFVHAFVLDAADRRRDIEVVGVYSSKAGVWTHESTRNLLVDIYFFSPSVFFGGVMYLSSYDNLVIAVDMEGKCKVIHTPTPRDGCGAFDISLSQGRVYLANHGDSEVSIWALDDSSTGKWALKNRVSHLQLFEKEYPSTHDYNVIIHPEDNAIIVLCLQLHMGGQSLTKVLSYNMDSRELHFMSDLGWYCRIPYLSYVPLFSESLADAH</sequence>